<name>A0A1V4QH26_UNCW3</name>
<proteinExistence type="predicted"/>
<comment type="caution">
    <text evidence="1">The sequence shown here is derived from an EMBL/GenBank/DDBJ whole genome shotgun (WGS) entry which is preliminary data.</text>
</comment>
<dbReference type="EMBL" id="MUKB01000024">
    <property type="protein sequence ID" value="OPX18311.1"/>
    <property type="molecule type" value="Genomic_DNA"/>
</dbReference>
<protein>
    <recommendedName>
        <fullName evidence="3">DUF5723 domain-containing protein</fullName>
    </recommendedName>
</protein>
<evidence type="ECO:0008006" key="3">
    <source>
        <dbReference type="Google" id="ProtNLM"/>
    </source>
</evidence>
<organism evidence="1 2">
    <name type="scientific">candidate division WOR-3 bacterium 4484_100</name>
    <dbReference type="NCBI Taxonomy" id="1936077"/>
    <lineage>
        <taxon>Bacteria</taxon>
        <taxon>Bacteria division WOR-3</taxon>
    </lineage>
</organism>
<gene>
    <name evidence="1" type="ORF">BXT86_01850</name>
</gene>
<accession>A0A1V4QH26</accession>
<sequence length="310" mass="35697">MIPLLLLLVNASIFSLQGLGEDLGVYELPFVSSSKFGRIQFIISPEFTVLNESRDFRGIFWTNPFQFKIAVPVYEGFFLSAGNRERFNQNFDLYAENSNLRIHLLGSGGIEEIYGGVNKLFPWGGFAVQGSYLFGKNTEVWNYFISDYTIADTFTMTYEGFIFSAGIRLKIVDIAYEFLGSVTQKDDTSSSEIDFPERLSIGVSPDFKNIRLSLLFEHSFWEGDEYLSPNRFRCTIFKDNLSISYSFNPWYLSGVQENRLDLNLNIPIKKVGLVTAGLSNWLRCRGSIREFKFVPELKFTIRELFARRRR</sequence>
<evidence type="ECO:0000313" key="2">
    <source>
        <dbReference type="Proteomes" id="UP000191663"/>
    </source>
</evidence>
<dbReference type="Proteomes" id="UP000191663">
    <property type="component" value="Unassembled WGS sequence"/>
</dbReference>
<dbReference type="AlphaFoldDB" id="A0A1V4QH26"/>
<evidence type="ECO:0000313" key="1">
    <source>
        <dbReference type="EMBL" id="OPX18311.1"/>
    </source>
</evidence>
<reference evidence="2" key="1">
    <citation type="submission" date="2017-01" db="EMBL/GenBank/DDBJ databases">
        <title>Novel pathways for hydrocarbon cycling and metabolic interdependencies in hydrothermal sediment communities.</title>
        <authorList>
            <person name="Dombrowski N."/>
            <person name="Seitz K."/>
            <person name="Teske A."/>
            <person name="Baker B."/>
        </authorList>
    </citation>
    <scope>NUCLEOTIDE SEQUENCE [LARGE SCALE GENOMIC DNA]</scope>
</reference>